<evidence type="ECO:0000256" key="6">
    <source>
        <dbReference type="SAM" id="MobiDB-lite"/>
    </source>
</evidence>
<dbReference type="PROSITE" id="PS00108">
    <property type="entry name" value="PROTEIN_KINASE_ST"/>
    <property type="match status" value="1"/>
</dbReference>
<evidence type="ECO:0000256" key="2">
    <source>
        <dbReference type="ARBA" id="ARBA00022741"/>
    </source>
</evidence>
<feature type="compositionally biased region" description="Polar residues" evidence="6">
    <location>
        <begin position="668"/>
        <end position="683"/>
    </location>
</feature>
<feature type="domain" description="Protein kinase" evidence="7">
    <location>
        <begin position="17"/>
        <end position="281"/>
    </location>
</feature>
<dbReference type="CDD" id="cd14014">
    <property type="entry name" value="STKc_PknB_like"/>
    <property type="match status" value="1"/>
</dbReference>
<keyword evidence="9" id="KW-1185">Reference proteome</keyword>
<dbReference type="EMBL" id="ABVL01000004">
    <property type="protein sequence ID" value="EDY20678.1"/>
    <property type="molecule type" value="Genomic_DNA"/>
</dbReference>
<reference evidence="8 9" key="1">
    <citation type="journal article" date="2011" name="J. Bacteriol.">
        <title>Genome sequence of Chthoniobacter flavus Ellin428, an aerobic heterotrophic soil bacterium.</title>
        <authorList>
            <person name="Kant R."/>
            <person name="van Passel M.W."/>
            <person name="Palva A."/>
            <person name="Lucas S."/>
            <person name="Lapidus A."/>
            <person name="Glavina Del Rio T."/>
            <person name="Dalin E."/>
            <person name="Tice H."/>
            <person name="Bruce D."/>
            <person name="Goodwin L."/>
            <person name="Pitluck S."/>
            <person name="Larimer F.W."/>
            <person name="Land M.L."/>
            <person name="Hauser L."/>
            <person name="Sangwan P."/>
            <person name="de Vos W.M."/>
            <person name="Janssen P.H."/>
            <person name="Smidt H."/>
        </authorList>
    </citation>
    <scope>NUCLEOTIDE SEQUENCE [LARGE SCALE GENOMIC DNA]</scope>
    <source>
        <strain evidence="8 9">Ellin428</strain>
    </source>
</reference>
<evidence type="ECO:0000256" key="4">
    <source>
        <dbReference type="ARBA" id="ARBA00022840"/>
    </source>
</evidence>
<dbReference type="InterPro" id="IPR017441">
    <property type="entry name" value="Protein_kinase_ATP_BS"/>
</dbReference>
<dbReference type="PROSITE" id="PS50011">
    <property type="entry name" value="PROTEIN_KINASE_DOM"/>
    <property type="match status" value="1"/>
</dbReference>
<dbReference type="SMART" id="SM00220">
    <property type="entry name" value="S_TKc"/>
    <property type="match status" value="1"/>
</dbReference>
<dbReference type="Proteomes" id="UP000005824">
    <property type="component" value="Unassembled WGS sequence"/>
</dbReference>
<dbReference type="InParanoid" id="B4CYY7"/>
<dbReference type="GO" id="GO:0004674">
    <property type="term" value="F:protein serine/threonine kinase activity"/>
    <property type="evidence" value="ECO:0007669"/>
    <property type="project" value="UniProtKB-KW"/>
</dbReference>
<feature type="region of interest" description="Disordered" evidence="6">
    <location>
        <begin position="588"/>
        <end position="639"/>
    </location>
</feature>
<keyword evidence="4 5" id="KW-0067">ATP-binding</keyword>
<comment type="caution">
    <text evidence="8">The sequence shown here is derived from an EMBL/GenBank/DDBJ whole genome shotgun (WGS) entry which is preliminary data.</text>
</comment>
<evidence type="ECO:0000313" key="8">
    <source>
        <dbReference type="EMBL" id="EDY20678.1"/>
    </source>
</evidence>
<dbReference type="eggNOG" id="COG0515">
    <property type="taxonomic scope" value="Bacteria"/>
</dbReference>
<dbReference type="SUPFAM" id="SSF56436">
    <property type="entry name" value="C-type lectin-like"/>
    <property type="match status" value="1"/>
</dbReference>
<protein>
    <submittedName>
        <fullName evidence="8">Serine/threonine protein kinase</fullName>
    </submittedName>
</protein>
<keyword evidence="2 5" id="KW-0547">Nucleotide-binding</keyword>
<keyword evidence="8" id="KW-0723">Serine/threonine-protein kinase</keyword>
<dbReference type="InterPro" id="IPR016187">
    <property type="entry name" value="CTDL_fold"/>
</dbReference>
<dbReference type="InterPro" id="IPR008271">
    <property type="entry name" value="Ser/Thr_kinase_AS"/>
</dbReference>
<evidence type="ECO:0000256" key="1">
    <source>
        <dbReference type="ARBA" id="ARBA00022679"/>
    </source>
</evidence>
<dbReference type="InterPro" id="IPR042095">
    <property type="entry name" value="SUMF_sf"/>
</dbReference>
<accession>B4CYY7</accession>
<dbReference type="Gene3D" id="3.90.1580.10">
    <property type="entry name" value="paralog of FGE (formylglycine-generating enzyme)"/>
    <property type="match status" value="1"/>
</dbReference>
<dbReference type="InterPro" id="IPR000719">
    <property type="entry name" value="Prot_kinase_dom"/>
</dbReference>
<sequence>MPQSEKFEHYELLKNQDGSFAELGHGAMGVTYKAFDTSLRCTVALKVISAAHLDDPTAHERFLREARGAAQLRHRNVASVFHLGTSGDSFFYAMEFIEGETVDARVKREGPLPALVALDIASQVAAALIAAAKQGLIHRDIKPSNIMLVLEDDGELIAKVIDFGLVKSALVSSSAGALTSSGFVGTPYFASPEQLDQRSEDIRSDIYSLGVTLWFMLTGKPTFMGSVASVIAQHLDKPPAFETLAVLPTPAVNVLRKMLEKDVDARIQSPQELRAELKRAIEIMQDVGRAPEQQPATMTFDEASKTLGLTTPPAAQPQPHAGSVLSSRYQLIDDLDPAHPGRNFHAEDITQKRRVRVKIVQCQAAAFSAMREQAAQVEGTVHPNFISVLAVERTGSLGYVVSEWLEGFSLCDLLRARRELTLRETLSLLSQIAPAVDAARDLGVRLALELRDVLIHFPEGFEEPNEQVILRCPIAEWPVFVVKLDPLGGLDEIDELNGSAERTMIGARDSMRPMAIAQLASIAYELLGGKPGASGPLANVSEEGNLVLRAALSRYDHFTSAHDFVSQISATTDHTMRATQPMAPLDPASAAAAVPVPRSAPPVEKTLPPVPARSGPPSSRVKPPVRLSEADTARPRPSTNYWPVIGGVGGLVAVLVGGAFFFSNGKNASQNPSATPALTPTNSPAAIAPRQPPQPGRPWKNGLGMTYVPLGPIWFAATETRVRDFAAFVQETNYDAVGGMDSLQKDGYKDHGHSWKDPGFKQSPEHPVVGISREDANFFCKWLTDKERSAGALTAAQFYRLPTDREWSEAVGLPAETGATPEERSGRIKNLYPWGHMFPPPEDAGNYAGSESTAGAPSKWPVIPNYHDPFPRTGPVPVSAANERGIYDLGGNVWQWCGDSFGKSNPRWGVLRGGSWSTSRPEEMLSSYRKDLDPTFREDNVGFRCVIATDAGIR</sequence>
<dbReference type="InterPro" id="IPR011009">
    <property type="entry name" value="Kinase-like_dom_sf"/>
</dbReference>
<keyword evidence="1" id="KW-0808">Transferase</keyword>
<proteinExistence type="predicted"/>
<dbReference type="AlphaFoldDB" id="B4CYY7"/>
<dbReference type="eggNOG" id="COG1262">
    <property type="taxonomic scope" value="Bacteria"/>
</dbReference>
<dbReference type="PANTHER" id="PTHR43289">
    <property type="entry name" value="MITOGEN-ACTIVATED PROTEIN KINASE KINASE KINASE 20-RELATED"/>
    <property type="match status" value="1"/>
</dbReference>
<dbReference type="InterPro" id="IPR005532">
    <property type="entry name" value="SUMF_dom"/>
</dbReference>
<evidence type="ECO:0000313" key="9">
    <source>
        <dbReference type="Proteomes" id="UP000005824"/>
    </source>
</evidence>
<dbReference type="Pfam" id="PF03781">
    <property type="entry name" value="FGE-sulfatase"/>
    <property type="match status" value="1"/>
</dbReference>
<evidence type="ECO:0000256" key="3">
    <source>
        <dbReference type="ARBA" id="ARBA00022777"/>
    </source>
</evidence>
<name>B4CYY7_9BACT</name>
<dbReference type="Pfam" id="PF00069">
    <property type="entry name" value="Pkinase"/>
    <property type="match status" value="1"/>
</dbReference>
<dbReference type="SUPFAM" id="SSF56112">
    <property type="entry name" value="Protein kinase-like (PK-like)"/>
    <property type="match status" value="2"/>
</dbReference>
<feature type="binding site" evidence="5">
    <location>
        <position position="46"/>
    </location>
    <ligand>
        <name>ATP</name>
        <dbReference type="ChEBI" id="CHEBI:30616"/>
    </ligand>
</feature>
<evidence type="ECO:0000259" key="7">
    <source>
        <dbReference type="PROSITE" id="PS50011"/>
    </source>
</evidence>
<evidence type="ECO:0000256" key="5">
    <source>
        <dbReference type="PROSITE-ProRule" id="PRU10141"/>
    </source>
</evidence>
<dbReference type="Gene3D" id="3.30.200.20">
    <property type="entry name" value="Phosphorylase Kinase, domain 1"/>
    <property type="match status" value="1"/>
</dbReference>
<keyword evidence="3 8" id="KW-0418">Kinase</keyword>
<feature type="compositionally biased region" description="Low complexity" evidence="6">
    <location>
        <begin position="588"/>
        <end position="603"/>
    </location>
</feature>
<dbReference type="GO" id="GO:0005524">
    <property type="term" value="F:ATP binding"/>
    <property type="evidence" value="ECO:0007669"/>
    <property type="project" value="UniProtKB-UniRule"/>
</dbReference>
<gene>
    <name evidence="8" type="ORF">CfE428DRAFT_1875</name>
</gene>
<feature type="region of interest" description="Disordered" evidence="6">
    <location>
        <begin position="668"/>
        <end position="697"/>
    </location>
</feature>
<organism evidence="8 9">
    <name type="scientific">Chthoniobacter flavus Ellin428</name>
    <dbReference type="NCBI Taxonomy" id="497964"/>
    <lineage>
        <taxon>Bacteria</taxon>
        <taxon>Pseudomonadati</taxon>
        <taxon>Verrucomicrobiota</taxon>
        <taxon>Spartobacteria</taxon>
        <taxon>Chthoniobacterales</taxon>
        <taxon>Chthoniobacteraceae</taxon>
        <taxon>Chthoniobacter</taxon>
    </lineage>
</organism>
<dbReference type="Gene3D" id="1.10.510.10">
    <property type="entry name" value="Transferase(Phosphotransferase) domain 1"/>
    <property type="match status" value="2"/>
</dbReference>
<dbReference type="PANTHER" id="PTHR43289:SF34">
    <property type="entry name" value="SERINE_THREONINE-PROTEIN KINASE YBDM-RELATED"/>
    <property type="match status" value="1"/>
</dbReference>
<dbReference type="RefSeq" id="WP_006979200.1">
    <property type="nucleotide sequence ID" value="NZ_ABVL01000004.1"/>
</dbReference>
<dbReference type="STRING" id="497964.CfE428DRAFT_1875"/>
<dbReference type="PROSITE" id="PS00107">
    <property type="entry name" value="PROTEIN_KINASE_ATP"/>
    <property type="match status" value="1"/>
</dbReference>